<evidence type="ECO:0000256" key="1">
    <source>
        <dbReference type="ARBA" id="ARBA00006464"/>
    </source>
</evidence>
<dbReference type="InterPro" id="IPR003362">
    <property type="entry name" value="Bact_transf"/>
</dbReference>
<accession>A0A2K4ZI59</accession>
<keyword evidence="4" id="KW-0808">Transferase</keyword>
<evidence type="ECO:0000313" key="5">
    <source>
        <dbReference type="Proteomes" id="UP000236311"/>
    </source>
</evidence>
<dbReference type="AlphaFoldDB" id="A0A2K4ZI59"/>
<organism evidence="4 5">
    <name type="scientific">Acetatifactor muris</name>
    <dbReference type="NCBI Taxonomy" id="879566"/>
    <lineage>
        <taxon>Bacteria</taxon>
        <taxon>Bacillati</taxon>
        <taxon>Bacillota</taxon>
        <taxon>Clostridia</taxon>
        <taxon>Lachnospirales</taxon>
        <taxon>Lachnospiraceae</taxon>
        <taxon>Acetatifactor</taxon>
    </lineage>
</organism>
<evidence type="ECO:0000259" key="3">
    <source>
        <dbReference type="Pfam" id="PF02397"/>
    </source>
</evidence>
<protein>
    <submittedName>
        <fullName evidence="4">Undecaprenyl phosphate N,N'-diacetylbacillosamine 1-phosphate transferase</fullName>
        <ecNumber evidence="4">2.7.8.36</ecNumber>
    </submittedName>
</protein>
<feature type="domain" description="Bacterial sugar transferase" evidence="3">
    <location>
        <begin position="91"/>
        <end position="269"/>
    </location>
</feature>
<keyword evidence="2" id="KW-0812">Transmembrane</keyword>
<dbReference type="EC" id="2.7.8.36" evidence="4"/>
<keyword evidence="2" id="KW-1133">Transmembrane helix</keyword>
<gene>
    <name evidence="4" type="primary">pglC_3</name>
    <name evidence="4" type="ORF">AMURIS_02891</name>
</gene>
<dbReference type="PANTHER" id="PTHR30576:SF10">
    <property type="entry name" value="SLL5057 PROTEIN"/>
    <property type="match status" value="1"/>
</dbReference>
<dbReference type="EMBL" id="OFSM01000014">
    <property type="protein sequence ID" value="SOY30168.1"/>
    <property type="molecule type" value="Genomic_DNA"/>
</dbReference>
<evidence type="ECO:0000256" key="2">
    <source>
        <dbReference type="SAM" id="Phobius"/>
    </source>
</evidence>
<proteinExistence type="inferred from homology"/>
<dbReference type="Proteomes" id="UP000236311">
    <property type="component" value="Unassembled WGS sequence"/>
</dbReference>
<dbReference type="PANTHER" id="PTHR30576">
    <property type="entry name" value="COLANIC BIOSYNTHESIS UDP-GLUCOSE LIPID CARRIER TRANSFERASE"/>
    <property type="match status" value="1"/>
</dbReference>
<feature type="transmembrane region" description="Helical" evidence="2">
    <location>
        <begin position="96"/>
        <end position="117"/>
    </location>
</feature>
<sequence length="296" mass="33091">MSYVGRELSMVVVTAGIAVSFVLGMLAVVAVIKKGDSVYENDTEQKNPMENKKVIFVENDQDEENADGVCGHLEAVDDTEYKPGLYDKCIKRVIDIVVSFFGLIVLSPVYLGIAIAIKIDDPGPVFFTQKRIGRNKQYFKLHKFRSMKMSTPHDIPTHMLDNPEQYITKVGRFARCHSIDELPQVWDIFIGNMSIIGPRPALWNQDILIAEREKWGANDIKPGLTGWAQINGRDELEIPVKARLDGEYSEKLKNGGFKALLFDCRCFFGSIFSVARGAGVIEGGTGEMKKHVGKME</sequence>
<keyword evidence="2" id="KW-0472">Membrane</keyword>
<feature type="transmembrane region" description="Helical" evidence="2">
    <location>
        <begin position="12"/>
        <end position="32"/>
    </location>
</feature>
<dbReference type="Pfam" id="PF02397">
    <property type="entry name" value="Bac_transf"/>
    <property type="match status" value="1"/>
</dbReference>
<dbReference type="GO" id="GO:0102334">
    <property type="term" value="F:N,N'-diacetylbacilliosaminyl-1-phosphate transferase activity"/>
    <property type="evidence" value="ECO:0007669"/>
    <property type="project" value="UniProtKB-EC"/>
</dbReference>
<evidence type="ECO:0000313" key="4">
    <source>
        <dbReference type="EMBL" id="SOY30168.1"/>
    </source>
</evidence>
<comment type="similarity">
    <text evidence="1">Belongs to the bacterial sugar transferase family.</text>
</comment>
<reference evidence="4 5" key="1">
    <citation type="submission" date="2018-01" db="EMBL/GenBank/DDBJ databases">
        <authorList>
            <person name="Gaut B.S."/>
            <person name="Morton B.R."/>
            <person name="Clegg M.T."/>
            <person name="Duvall M.R."/>
        </authorList>
    </citation>
    <scope>NUCLEOTIDE SEQUENCE [LARGE SCALE GENOMIC DNA]</scope>
    <source>
        <strain evidence="4">GP69</strain>
    </source>
</reference>
<keyword evidence="5" id="KW-1185">Reference proteome</keyword>
<name>A0A2K4ZI59_9FIRM</name>